<dbReference type="Gene3D" id="3.40.50.200">
    <property type="entry name" value="Peptidase S8/S53 domain"/>
    <property type="match status" value="1"/>
</dbReference>
<evidence type="ECO:0000259" key="10">
    <source>
        <dbReference type="Pfam" id="PF05922"/>
    </source>
</evidence>
<dbReference type="PROSITE" id="PS00138">
    <property type="entry name" value="SUBTILASE_SER"/>
    <property type="match status" value="1"/>
</dbReference>
<dbReference type="InterPro" id="IPR023828">
    <property type="entry name" value="Peptidase_S8_Ser-AS"/>
</dbReference>
<dbReference type="GO" id="GO:0006508">
    <property type="term" value="P:proteolysis"/>
    <property type="evidence" value="ECO:0007669"/>
    <property type="project" value="UniProtKB-KW"/>
</dbReference>
<comment type="similarity">
    <text evidence="1 7">Belongs to the peptidase S8 family.</text>
</comment>
<feature type="active site" description="Charge relay system" evidence="6 7">
    <location>
        <position position="217"/>
    </location>
</feature>
<evidence type="ECO:0000256" key="5">
    <source>
        <dbReference type="ARBA" id="ARBA00022825"/>
    </source>
</evidence>
<evidence type="ECO:0000313" key="13">
    <source>
        <dbReference type="Proteomes" id="UP001231189"/>
    </source>
</evidence>
<dbReference type="GO" id="GO:0004252">
    <property type="term" value="F:serine-type endopeptidase activity"/>
    <property type="evidence" value="ECO:0007669"/>
    <property type="project" value="UniProtKB-UniRule"/>
</dbReference>
<dbReference type="Pfam" id="PF17766">
    <property type="entry name" value="fn3_6"/>
    <property type="match status" value="1"/>
</dbReference>
<feature type="chain" id="PRO_5041938969" evidence="8">
    <location>
        <begin position="26"/>
        <end position="825"/>
    </location>
</feature>
<dbReference type="PRINTS" id="PR00723">
    <property type="entry name" value="SUBTILISIN"/>
</dbReference>
<feature type="domain" description="Peptidase S8/S53" evidence="9">
    <location>
        <begin position="208"/>
        <end position="655"/>
    </location>
</feature>
<dbReference type="Gene3D" id="2.60.40.2310">
    <property type="match status" value="1"/>
</dbReference>
<dbReference type="CDD" id="cd02120">
    <property type="entry name" value="PA_subtilisin_like"/>
    <property type="match status" value="1"/>
</dbReference>
<evidence type="ECO:0000256" key="8">
    <source>
        <dbReference type="SAM" id="SignalP"/>
    </source>
</evidence>
<dbReference type="InterPro" id="IPR034197">
    <property type="entry name" value="Peptidases_S8_3"/>
</dbReference>
<feature type="domain" description="Subtilisin-like protease fibronectin type-III" evidence="11">
    <location>
        <begin position="717"/>
        <end position="813"/>
    </location>
</feature>
<keyword evidence="13" id="KW-1185">Reference proteome</keyword>
<dbReference type="InterPro" id="IPR015500">
    <property type="entry name" value="Peptidase_S8_subtilisin-rel"/>
</dbReference>
<keyword evidence="5 7" id="KW-0720">Serine protease</keyword>
<dbReference type="Pfam" id="PF00082">
    <property type="entry name" value="Peptidase_S8"/>
    <property type="match status" value="1"/>
</dbReference>
<feature type="active site" description="Charge relay system" evidence="6 7">
    <location>
        <position position="286"/>
    </location>
</feature>
<evidence type="ECO:0000256" key="1">
    <source>
        <dbReference type="ARBA" id="ARBA00011073"/>
    </source>
</evidence>
<dbReference type="FunFam" id="3.30.70.80:FF:000002">
    <property type="entry name" value="Subtilisin-like protease SBT5.3"/>
    <property type="match status" value="1"/>
</dbReference>
<keyword evidence="2 7" id="KW-0645">Protease</keyword>
<gene>
    <name evidence="12" type="ORF">QYE76_064033</name>
</gene>
<dbReference type="PROSITE" id="PS51892">
    <property type="entry name" value="SUBTILASE"/>
    <property type="match status" value="1"/>
</dbReference>
<evidence type="ECO:0000256" key="2">
    <source>
        <dbReference type="ARBA" id="ARBA00022670"/>
    </source>
</evidence>
<dbReference type="AlphaFoldDB" id="A0AAD8S7K0"/>
<evidence type="ECO:0000259" key="9">
    <source>
        <dbReference type="Pfam" id="PF00082"/>
    </source>
</evidence>
<protein>
    <submittedName>
        <fullName evidence="12">Uncharacterized protein</fullName>
    </submittedName>
</protein>
<dbReference type="InterPro" id="IPR000209">
    <property type="entry name" value="Peptidase_S8/S53_dom"/>
</dbReference>
<evidence type="ECO:0000256" key="3">
    <source>
        <dbReference type="ARBA" id="ARBA00022729"/>
    </source>
</evidence>
<feature type="domain" description="Inhibitor I9" evidence="10">
    <location>
        <begin position="105"/>
        <end position="183"/>
    </location>
</feature>
<feature type="signal peptide" evidence="8">
    <location>
        <begin position="1"/>
        <end position="25"/>
    </location>
</feature>
<dbReference type="EMBL" id="JAUUTY010000004">
    <property type="protein sequence ID" value="KAK1646228.1"/>
    <property type="molecule type" value="Genomic_DNA"/>
</dbReference>
<dbReference type="Proteomes" id="UP001231189">
    <property type="component" value="Unassembled WGS sequence"/>
</dbReference>
<keyword evidence="4 7" id="KW-0378">Hydrolase</keyword>
<dbReference type="InterPro" id="IPR037045">
    <property type="entry name" value="S8pro/Inhibitor_I9_sf"/>
</dbReference>
<dbReference type="InterPro" id="IPR036852">
    <property type="entry name" value="Peptidase_S8/S53_dom_sf"/>
</dbReference>
<evidence type="ECO:0000313" key="12">
    <source>
        <dbReference type="EMBL" id="KAK1646228.1"/>
    </source>
</evidence>
<dbReference type="Gene3D" id="3.30.70.80">
    <property type="entry name" value="Peptidase S8 propeptide/proteinase inhibitor I9"/>
    <property type="match status" value="1"/>
</dbReference>
<dbReference type="PROSITE" id="PS00137">
    <property type="entry name" value="SUBTILASE_HIS"/>
    <property type="match status" value="1"/>
</dbReference>
<feature type="active site" description="Charge relay system" evidence="6 7">
    <location>
        <position position="610"/>
    </location>
</feature>
<sequence length="825" mass="88061">MGGLRFLVLGASFPVFRVFVCRVGGAQVVVVAPRAIMFSRLQPHLDGDIENLVGVVWSSRILSGCGNLQIVKELHWHFILLLRLRNGCGLFDLFGDFPSATNNLYIVYLGERQHEDADHATASHHSILASVLGSKDVASESILYSYKHGFSGFSAMLTEPQAETIRGLPGVVSVKMNQMHSTHTTRSWDFMRLPYGQPNGVLASAGMGEGIIIGVIDSGIWPESPSFSDDGYDPPPARWKGTCQSGKSFSSKSCNNKIIGARWYADVVNETQLVGEFLSPRDLNGHGTHVASIAAGNIVHNTSFYGLASGVARGGAPRAQIAVYKACWSVGAPPADATCSEAAVMKAIDDAIHDGVDILSMSILSVLGHIPAFHAVAKGIPVVYAAGNFGPYAQMVGNVAPWLFTVAASTIDRLFPTAITLGNGQTLTGQSLFADMERANQFHKMKLYLDTMCNLTVANSTDVKGSIVLCFSTTSVLPIAQLYGLASAVINNGGEGFIFTQQSTDFLVAWQFRAMSIPCVSVDLEVAYKIIQYFSTSHNPVAKVSLTQTTTGSVIPAPKIAAFSSRGPNSVYPTILKPDIAAPGVNILAAAPQVGIYKELGLYFFDSGTSMACPHVSGIVAVLKSLHPDWSPAALKSALMTTAYITDNNGLPLLADATPNKIADPFDYGAGFLNPTQASDPGLIYDIDASDYQKLFNCMLGSDTNGSCTATESSLFDLNLPSIAIPNLKSSETVSRTVTNVGQPDAVYKASVEPPAGVDMLVEPMTLVFGTDTSSQSFKVTFKAMRKIQGDYSFGNLAWHDGGSHFVRIPIAVRVVIEDSYSTVS</sequence>
<dbReference type="InterPro" id="IPR010259">
    <property type="entry name" value="S8pro/Inhibitor_I9"/>
</dbReference>
<evidence type="ECO:0000259" key="11">
    <source>
        <dbReference type="Pfam" id="PF17766"/>
    </source>
</evidence>
<dbReference type="PANTHER" id="PTHR10795">
    <property type="entry name" value="PROPROTEIN CONVERTASE SUBTILISIN/KEXIN"/>
    <property type="match status" value="1"/>
</dbReference>
<dbReference type="CDD" id="cd04852">
    <property type="entry name" value="Peptidases_S8_3"/>
    <property type="match status" value="1"/>
</dbReference>
<dbReference type="FunFam" id="2.60.40.2310:FF:000001">
    <property type="entry name" value="Subtilisin-like protease SBT1.5"/>
    <property type="match status" value="1"/>
</dbReference>
<proteinExistence type="inferred from homology"/>
<evidence type="ECO:0000256" key="4">
    <source>
        <dbReference type="ARBA" id="ARBA00022801"/>
    </source>
</evidence>
<accession>A0AAD8S7K0</accession>
<keyword evidence="3 8" id="KW-0732">Signal</keyword>
<dbReference type="InterPro" id="IPR045051">
    <property type="entry name" value="SBT"/>
</dbReference>
<dbReference type="InterPro" id="IPR022398">
    <property type="entry name" value="Peptidase_S8_His-AS"/>
</dbReference>
<dbReference type="SUPFAM" id="SSF52743">
    <property type="entry name" value="Subtilisin-like"/>
    <property type="match status" value="1"/>
</dbReference>
<name>A0AAD8S7K0_LOLMU</name>
<reference evidence="12" key="1">
    <citation type="submission" date="2023-07" db="EMBL/GenBank/DDBJ databases">
        <title>A chromosome-level genome assembly of Lolium multiflorum.</title>
        <authorList>
            <person name="Chen Y."/>
            <person name="Copetti D."/>
            <person name="Kolliker R."/>
            <person name="Studer B."/>
        </authorList>
    </citation>
    <scope>NUCLEOTIDE SEQUENCE</scope>
    <source>
        <strain evidence="12">02402/16</strain>
        <tissue evidence="12">Leaf</tissue>
    </source>
</reference>
<evidence type="ECO:0000256" key="7">
    <source>
        <dbReference type="PROSITE-ProRule" id="PRU01240"/>
    </source>
</evidence>
<comment type="caution">
    <text evidence="12">The sequence shown here is derived from an EMBL/GenBank/DDBJ whole genome shotgun (WGS) entry which is preliminary data.</text>
</comment>
<evidence type="ECO:0000256" key="6">
    <source>
        <dbReference type="PIRSR" id="PIRSR615500-1"/>
    </source>
</evidence>
<dbReference type="Pfam" id="PF05922">
    <property type="entry name" value="Inhibitor_I9"/>
    <property type="match status" value="1"/>
</dbReference>
<dbReference type="FunFam" id="3.40.50.200:FF:000006">
    <property type="entry name" value="Subtilisin-like protease SBT1.5"/>
    <property type="match status" value="1"/>
</dbReference>
<dbReference type="Gene3D" id="3.50.30.30">
    <property type="match status" value="1"/>
</dbReference>
<dbReference type="InterPro" id="IPR041469">
    <property type="entry name" value="Subtilisin-like_FN3"/>
</dbReference>
<organism evidence="12 13">
    <name type="scientific">Lolium multiflorum</name>
    <name type="common">Italian ryegrass</name>
    <name type="synonym">Lolium perenne subsp. multiflorum</name>
    <dbReference type="NCBI Taxonomy" id="4521"/>
    <lineage>
        <taxon>Eukaryota</taxon>
        <taxon>Viridiplantae</taxon>
        <taxon>Streptophyta</taxon>
        <taxon>Embryophyta</taxon>
        <taxon>Tracheophyta</taxon>
        <taxon>Spermatophyta</taxon>
        <taxon>Magnoliopsida</taxon>
        <taxon>Liliopsida</taxon>
        <taxon>Poales</taxon>
        <taxon>Poaceae</taxon>
        <taxon>BOP clade</taxon>
        <taxon>Pooideae</taxon>
        <taxon>Poodae</taxon>
        <taxon>Poeae</taxon>
        <taxon>Poeae Chloroplast Group 2 (Poeae type)</taxon>
        <taxon>Loliodinae</taxon>
        <taxon>Loliinae</taxon>
        <taxon>Lolium</taxon>
    </lineage>
</organism>